<evidence type="ECO:0000313" key="2">
    <source>
        <dbReference type="EMBL" id="MEK8046968.1"/>
    </source>
</evidence>
<keyword evidence="3" id="KW-1185">Reference proteome</keyword>
<protein>
    <submittedName>
        <fullName evidence="2">Sulfotransferase domain-containing protein</fullName>
    </submittedName>
</protein>
<feature type="domain" description="Sulfotransferase" evidence="1">
    <location>
        <begin position="17"/>
        <end position="222"/>
    </location>
</feature>
<reference evidence="2 3" key="1">
    <citation type="submission" date="2024-04" db="EMBL/GenBank/DDBJ databases">
        <title>Novel species of the genus Ideonella isolated from streams.</title>
        <authorList>
            <person name="Lu H."/>
        </authorList>
    </citation>
    <scope>NUCLEOTIDE SEQUENCE [LARGE SCALE GENOMIC DNA]</scope>
    <source>
        <strain evidence="2 3">LYT19W</strain>
    </source>
</reference>
<dbReference type="Proteomes" id="UP001379945">
    <property type="component" value="Unassembled WGS sequence"/>
</dbReference>
<evidence type="ECO:0000313" key="3">
    <source>
        <dbReference type="Proteomes" id="UP001379945"/>
    </source>
</evidence>
<dbReference type="InterPro" id="IPR000863">
    <property type="entry name" value="Sulfotransferase_dom"/>
</dbReference>
<proteinExistence type="predicted"/>
<comment type="caution">
    <text evidence="2">The sequence shown here is derived from an EMBL/GenBank/DDBJ whole genome shotgun (WGS) entry which is preliminary data.</text>
</comment>
<dbReference type="RefSeq" id="WP_341399269.1">
    <property type="nucleotide sequence ID" value="NZ_JBBUTI010000007.1"/>
</dbReference>
<sequence>MKPNKRHGAGDALRAYIYTIPKAGTYLMDEYLTQLGMTPTGWHVSMTHYLDTRQFDADTNRVQPSRTSVPRSYLGTLKNVPAGGHAFGHFSPSYIPPALMQSLNYRIVAVRRHPKEVLVSEFIDFRHRRSDVHFVSEATVPDPAHAFEIYLREHGPVIKNICANYALLKDLHLNHFYQELVGRHRFIFADFRTFIDTKRGGDTALRIAEFLGIDLPQDEVLARWRAALDADNKTKSDTVQLPYARESLWTPTALQIYKDLGLAAMESHLGY</sequence>
<evidence type="ECO:0000259" key="1">
    <source>
        <dbReference type="Pfam" id="PF00685"/>
    </source>
</evidence>
<organism evidence="2 3">
    <name type="scientific">Ideonella margarita</name>
    <dbReference type="NCBI Taxonomy" id="2984191"/>
    <lineage>
        <taxon>Bacteria</taxon>
        <taxon>Pseudomonadati</taxon>
        <taxon>Pseudomonadota</taxon>
        <taxon>Betaproteobacteria</taxon>
        <taxon>Burkholderiales</taxon>
        <taxon>Sphaerotilaceae</taxon>
        <taxon>Ideonella</taxon>
    </lineage>
</organism>
<accession>A0ABU9C5C4</accession>
<dbReference type="InterPro" id="IPR027417">
    <property type="entry name" value="P-loop_NTPase"/>
</dbReference>
<dbReference type="Pfam" id="PF00685">
    <property type="entry name" value="Sulfotransfer_1"/>
    <property type="match status" value="1"/>
</dbReference>
<gene>
    <name evidence="2" type="ORF">AACH00_11445</name>
</gene>
<dbReference type="EMBL" id="JBBUTI010000007">
    <property type="protein sequence ID" value="MEK8046968.1"/>
    <property type="molecule type" value="Genomic_DNA"/>
</dbReference>
<dbReference type="Gene3D" id="3.40.50.300">
    <property type="entry name" value="P-loop containing nucleotide triphosphate hydrolases"/>
    <property type="match status" value="1"/>
</dbReference>
<name>A0ABU9C5C4_9BURK</name>
<dbReference type="SUPFAM" id="SSF52540">
    <property type="entry name" value="P-loop containing nucleoside triphosphate hydrolases"/>
    <property type="match status" value="1"/>
</dbReference>